<feature type="active site" evidence="9">
    <location>
        <position position="76"/>
    </location>
</feature>
<dbReference type="Pfam" id="PF01546">
    <property type="entry name" value="Peptidase_M20"/>
    <property type="match status" value="1"/>
</dbReference>
<dbReference type="Pfam" id="PF07687">
    <property type="entry name" value="M20_dimer"/>
    <property type="match status" value="1"/>
</dbReference>
<evidence type="ECO:0000256" key="1">
    <source>
        <dbReference type="ARBA" id="ARBA00004496"/>
    </source>
</evidence>
<dbReference type="InterPro" id="IPR052083">
    <property type="entry name" value="Aminoacylase-1_M20A"/>
</dbReference>
<dbReference type="Gene3D" id="3.30.70.360">
    <property type="match status" value="1"/>
</dbReference>
<comment type="similarity">
    <text evidence="2">Belongs to the peptidase M20A family.</text>
</comment>
<evidence type="ECO:0000259" key="11">
    <source>
        <dbReference type="Pfam" id="PF07687"/>
    </source>
</evidence>
<dbReference type="EC" id="3.5.1.14" evidence="3"/>
<keyword evidence="6" id="KW-0378">Hydrolase</keyword>
<keyword evidence="5 10" id="KW-0479">Metal-binding</keyword>
<dbReference type="PANTHER" id="PTHR45892:SF1">
    <property type="entry name" value="AMINOACYLASE-1"/>
    <property type="match status" value="1"/>
</dbReference>
<keyword evidence="7 10" id="KW-0862">Zinc</keyword>
<feature type="binding site" evidence="10">
    <location>
        <position position="169"/>
    </location>
    <ligand>
        <name>Zn(2+)</name>
        <dbReference type="ChEBI" id="CHEBI:29105"/>
        <label>1</label>
    </ligand>
</feature>
<dbReference type="GO" id="GO:0046872">
    <property type="term" value="F:metal ion binding"/>
    <property type="evidence" value="ECO:0007669"/>
    <property type="project" value="UniProtKB-KW"/>
</dbReference>
<feature type="domain" description="Peptidase M20 dimerisation" evidence="11">
    <location>
        <begin position="182"/>
        <end position="297"/>
    </location>
</feature>
<dbReference type="InterPro" id="IPR010159">
    <property type="entry name" value="N-acyl_aa_amidohydrolase"/>
</dbReference>
<evidence type="ECO:0000256" key="2">
    <source>
        <dbReference type="ARBA" id="ARBA00006247"/>
    </source>
</evidence>
<feature type="active site" description="Proton acceptor" evidence="9">
    <location>
        <position position="141"/>
    </location>
</feature>
<dbReference type="Gene3D" id="3.40.630.10">
    <property type="entry name" value="Zn peptidases"/>
    <property type="match status" value="1"/>
</dbReference>
<dbReference type="GO" id="GO:0004046">
    <property type="term" value="F:aminoacylase activity"/>
    <property type="evidence" value="ECO:0007669"/>
    <property type="project" value="UniProtKB-EC"/>
</dbReference>
<feature type="binding site" evidence="10">
    <location>
        <position position="107"/>
    </location>
    <ligand>
        <name>Zn(2+)</name>
        <dbReference type="ChEBI" id="CHEBI:29105"/>
        <label>1</label>
    </ligand>
</feature>
<feature type="binding site" evidence="10">
    <location>
        <position position="74"/>
    </location>
    <ligand>
        <name>Zn(2+)</name>
        <dbReference type="ChEBI" id="CHEBI:29105"/>
        <label>1</label>
    </ligand>
</feature>
<dbReference type="Gene3D" id="1.10.150.900">
    <property type="match status" value="1"/>
</dbReference>
<dbReference type="GO" id="GO:0006520">
    <property type="term" value="P:amino acid metabolic process"/>
    <property type="evidence" value="ECO:0007669"/>
    <property type="project" value="InterPro"/>
</dbReference>
<feature type="binding site" evidence="10">
    <location>
        <position position="142"/>
    </location>
    <ligand>
        <name>Zn(2+)</name>
        <dbReference type="ChEBI" id="CHEBI:29105"/>
        <label>2</label>
    </ligand>
</feature>
<evidence type="ECO:0000313" key="12">
    <source>
        <dbReference type="EMBL" id="CAE0251268.1"/>
    </source>
</evidence>
<dbReference type="SUPFAM" id="SSF53187">
    <property type="entry name" value="Zn-dependent exopeptidases"/>
    <property type="match status" value="1"/>
</dbReference>
<proteinExistence type="inferred from homology"/>
<feature type="binding site" evidence="10">
    <location>
        <position position="107"/>
    </location>
    <ligand>
        <name>Zn(2+)</name>
        <dbReference type="ChEBI" id="CHEBI:29105"/>
        <label>2</label>
    </ligand>
</feature>
<dbReference type="PIRSF" id="PIRSF036696">
    <property type="entry name" value="ACY-1"/>
    <property type="match status" value="1"/>
</dbReference>
<dbReference type="InterPro" id="IPR002933">
    <property type="entry name" value="Peptidase_M20"/>
</dbReference>
<dbReference type="InterPro" id="IPR001261">
    <property type="entry name" value="ArgE/DapE_CS"/>
</dbReference>
<feature type="binding site" evidence="10">
    <location>
        <position position="369"/>
    </location>
    <ligand>
        <name>Zn(2+)</name>
        <dbReference type="ChEBI" id="CHEBI:29105"/>
        <label>2</label>
    </ligand>
</feature>
<keyword evidence="4" id="KW-0963">Cytoplasm</keyword>
<evidence type="ECO:0000256" key="6">
    <source>
        <dbReference type="ARBA" id="ARBA00022801"/>
    </source>
</evidence>
<gene>
    <name evidence="12" type="ORF">PBIL07802_LOCUS13475</name>
</gene>
<dbReference type="PROSITE" id="PS00758">
    <property type="entry name" value="ARGE_DAPE_CPG2_1"/>
    <property type="match status" value="1"/>
</dbReference>
<evidence type="ECO:0000256" key="9">
    <source>
        <dbReference type="PIRSR" id="PIRSR036696-1"/>
    </source>
</evidence>
<name>A0A7S3DAM1_9EUKA</name>
<organism evidence="12">
    <name type="scientific">Palpitomonas bilix</name>
    <dbReference type="NCBI Taxonomy" id="652834"/>
    <lineage>
        <taxon>Eukaryota</taxon>
        <taxon>Eukaryota incertae sedis</taxon>
    </lineage>
</organism>
<accession>A0A7S3DAM1</accession>
<evidence type="ECO:0000256" key="4">
    <source>
        <dbReference type="ARBA" id="ARBA00022490"/>
    </source>
</evidence>
<comment type="subcellular location">
    <subcellularLocation>
        <location evidence="1">Cytoplasm</location>
    </subcellularLocation>
</comment>
<dbReference type="PANTHER" id="PTHR45892">
    <property type="entry name" value="AMINOACYLASE-1"/>
    <property type="match status" value="1"/>
</dbReference>
<dbReference type="SUPFAM" id="SSF55031">
    <property type="entry name" value="Bacterial exopeptidase dimerisation domain"/>
    <property type="match status" value="1"/>
</dbReference>
<dbReference type="InterPro" id="IPR011650">
    <property type="entry name" value="Peptidase_M20_dimer"/>
</dbReference>
<evidence type="ECO:0000256" key="8">
    <source>
        <dbReference type="ARBA" id="ARBA00029656"/>
    </source>
</evidence>
<comment type="cofactor">
    <cofactor evidence="10">
        <name>Zn(2+)</name>
        <dbReference type="ChEBI" id="CHEBI:29105"/>
    </cofactor>
    <text evidence="10">Binds 2 Zn(2+) ions per subunit.</text>
</comment>
<dbReference type="AlphaFoldDB" id="A0A7S3DAM1"/>
<evidence type="ECO:0000256" key="7">
    <source>
        <dbReference type="ARBA" id="ARBA00022833"/>
    </source>
</evidence>
<evidence type="ECO:0000256" key="10">
    <source>
        <dbReference type="PIRSR" id="PIRSR036696-2"/>
    </source>
</evidence>
<dbReference type="EMBL" id="HBIB01020834">
    <property type="protein sequence ID" value="CAE0251268.1"/>
    <property type="molecule type" value="Transcribed_RNA"/>
</dbReference>
<dbReference type="GO" id="GO:0005737">
    <property type="term" value="C:cytoplasm"/>
    <property type="evidence" value="ECO:0007669"/>
    <property type="project" value="UniProtKB-SubCell"/>
</dbReference>
<sequence>MSAISNLQGYLQINTVTASGPAGGYDEAVRYLSSVYGNAGCEVHVETLYEGRPHVVFTFKGKNPNKKSIMLYSHIDVVPAPPEEWKYPPFSAHIDEEGTIFGRGVQDMKSVGIQHMEAMKELVKDGVSLDRTVHVVFMPDEEVGGVLGMKLFVEKGKFKEMNPAIVLDEGLASENEVFNAYYGERTPLWIKLTSNGNAGHASRLPEGTAMERMLKVLNRLYVLREEESQRLLSGKAEDGDVTSVNCTIIQGGWSPTGEMAVNLIPSSVEAHVDMRVAVDRDLLSFRDEVRQWAAQYGVDMEVTFGPEEHSVTSLDNEWWHAFRNGANEKAGIDVQPLVFPAATDSKYIRRTGVPSIGFSPISHTKVELHCVNESLHRDVFLRGIDIYKNIVTYLANYNSSSDDVTTSEEGRG</sequence>
<evidence type="ECO:0000256" key="3">
    <source>
        <dbReference type="ARBA" id="ARBA00011913"/>
    </source>
</evidence>
<dbReference type="NCBIfam" id="TIGR01880">
    <property type="entry name" value="Ac-peptdase-euk"/>
    <property type="match status" value="1"/>
</dbReference>
<protein>
    <recommendedName>
        <fullName evidence="3">N-acyl-aliphatic-L-amino acid amidohydrolase</fullName>
        <ecNumber evidence="3">3.5.1.14</ecNumber>
    </recommendedName>
    <alternativeName>
        <fullName evidence="8">N-acyl-L-amino-acid amidohydrolase</fullName>
    </alternativeName>
</protein>
<reference evidence="12" key="1">
    <citation type="submission" date="2021-01" db="EMBL/GenBank/DDBJ databases">
        <authorList>
            <person name="Corre E."/>
            <person name="Pelletier E."/>
            <person name="Niang G."/>
            <person name="Scheremetjew M."/>
            <person name="Finn R."/>
            <person name="Kale V."/>
            <person name="Holt S."/>
            <person name="Cochrane G."/>
            <person name="Meng A."/>
            <person name="Brown T."/>
            <person name="Cohen L."/>
        </authorList>
    </citation>
    <scope>NUCLEOTIDE SEQUENCE</scope>
    <source>
        <strain evidence="12">NIES-2562</strain>
    </source>
</reference>
<dbReference type="InterPro" id="IPR036264">
    <property type="entry name" value="Bact_exopeptidase_dim_dom"/>
</dbReference>
<evidence type="ECO:0000256" key="5">
    <source>
        <dbReference type="ARBA" id="ARBA00022723"/>
    </source>
</evidence>